<comment type="caution">
    <text evidence="2">The sequence shown here is derived from an EMBL/GenBank/DDBJ whole genome shotgun (WGS) entry which is preliminary data.</text>
</comment>
<accession>A0ABD0TTS3</accession>
<keyword evidence="3" id="KW-1185">Reference proteome</keyword>
<protein>
    <submittedName>
        <fullName evidence="2">Uncharacterized protein</fullName>
    </submittedName>
</protein>
<reference evidence="2 3" key="1">
    <citation type="journal article" date="2024" name="Plant Biotechnol. J.">
        <title>Dendrobium thyrsiflorum genome and its molecular insights into genes involved in important horticultural traits.</title>
        <authorList>
            <person name="Chen B."/>
            <person name="Wang J.Y."/>
            <person name="Zheng P.J."/>
            <person name="Li K.L."/>
            <person name="Liang Y.M."/>
            <person name="Chen X.F."/>
            <person name="Zhang C."/>
            <person name="Zhao X."/>
            <person name="He X."/>
            <person name="Zhang G.Q."/>
            <person name="Liu Z.J."/>
            <person name="Xu Q."/>
        </authorList>
    </citation>
    <scope>NUCLEOTIDE SEQUENCE [LARGE SCALE GENOMIC DNA]</scope>
    <source>
        <strain evidence="2">GZMU011</strain>
    </source>
</reference>
<organism evidence="2 3">
    <name type="scientific">Dendrobium thyrsiflorum</name>
    <name type="common">Pinecone-like raceme dendrobium</name>
    <name type="synonym">Orchid</name>
    <dbReference type="NCBI Taxonomy" id="117978"/>
    <lineage>
        <taxon>Eukaryota</taxon>
        <taxon>Viridiplantae</taxon>
        <taxon>Streptophyta</taxon>
        <taxon>Embryophyta</taxon>
        <taxon>Tracheophyta</taxon>
        <taxon>Spermatophyta</taxon>
        <taxon>Magnoliopsida</taxon>
        <taxon>Liliopsida</taxon>
        <taxon>Asparagales</taxon>
        <taxon>Orchidaceae</taxon>
        <taxon>Epidendroideae</taxon>
        <taxon>Malaxideae</taxon>
        <taxon>Dendrobiinae</taxon>
        <taxon>Dendrobium</taxon>
    </lineage>
</organism>
<dbReference type="AlphaFoldDB" id="A0ABD0TTS3"/>
<keyword evidence="1" id="KW-0812">Transmembrane</keyword>
<evidence type="ECO:0000256" key="1">
    <source>
        <dbReference type="SAM" id="Phobius"/>
    </source>
</evidence>
<dbReference type="Proteomes" id="UP001552299">
    <property type="component" value="Unassembled WGS sequence"/>
</dbReference>
<keyword evidence="1" id="KW-0472">Membrane</keyword>
<evidence type="ECO:0000313" key="2">
    <source>
        <dbReference type="EMBL" id="KAL0903068.1"/>
    </source>
</evidence>
<keyword evidence="1" id="KW-1133">Transmembrane helix</keyword>
<dbReference type="EMBL" id="JANQDX010000025">
    <property type="protein sequence ID" value="KAL0903068.1"/>
    <property type="molecule type" value="Genomic_DNA"/>
</dbReference>
<feature type="transmembrane region" description="Helical" evidence="1">
    <location>
        <begin position="63"/>
        <end position="81"/>
    </location>
</feature>
<proteinExistence type="predicted"/>
<name>A0ABD0TTS3_DENTH</name>
<gene>
    <name evidence="2" type="ORF">M5K25_028246</name>
</gene>
<sequence>MEIQMMFDFFRIDDLTINGVQGEAYRDALDLAGIGPSPLEQFAILPLIPIQIGDFSFSFTNPSLFMLLTLGLVLLLISFVTKKGGESQCQMLGNPCESTKERVKHDLSSHTKKHSRERFTTIEKEKKAMDVGSGSQPQVANTDQKLDLTGMDEQPPPIQVQLQVHTCGKLGLRR</sequence>
<evidence type="ECO:0000313" key="3">
    <source>
        <dbReference type="Proteomes" id="UP001552299"/>
    </source>
</evidence>